<reference evidence="2 3" key="1">
    <citation type="journal article" date="2017" name="PLoS Biol.">
        <title>The sea cucumber genome provides insights into morphological evolution and visceral regeneration.</title>
        <authorList>
            <person name="Zhang X."/>
            <person name="Sun L."/>
            <person name="Yuan J."/>
            <person name="Sun Y."/>
            <person name="Gao Y."/>
            <person name="Zhang L."/>
            <person name="Li S."/>
            <person name="Dai H."/>
            <person name="Hamel J.F."/>
            <person name="Liu C."/>
            <person name="Yu Y."/>
            <person name="Liu S."/>
            <person name="Lin W."/>
            <person name="Guo K."/>
            <person name="Jin S."/>
            <person name="Xu P."/>
            <person name="Storey K.B."/>
            <person name="Huan P."/>
            <person name="Zhang T."/>
            <person name="Zhou Y."/>
            <person name="Zhang J."/>
            <person name="Lin C."/>
            <person name="Li X."/>
            <person name="Xing L."/>
            <person name="Huo D."/>
            <person name="Sun M."/>
            <person name="Wang L."/>
            <person name="Mercier A."/>
            <person name="Li F."/>
            <person name="Yang H."/>
            <person name="Xiang J."/>
        </authorList>
    </citation>
    <scope>NUCLEOTIDE SEQUENCE [LARGE SCALE GENOMIC DNA]</scope>
    <source>
        <strain evidence="2">Shaxun</strain>
        <tissue evidence="2">Muscle</tissue>
    </source>
</reference>
<comment type="caution">
    <text evidence="2">The sequence shown here is derived from an EMBL/GenBank/DDBJ whole genome shotgun (WGS) entry which is preliminary data.</text>
</comment>
<dbReference type="PANTHER" id="PTHR48449">
    <property type="entry name" value="DUF1985 DOMAIN-CONTAINING PROTEIN"/>
    <property type="match status" value="1"/>
</dbReference>
<proteinExistence type="predicted"/>
<dbReference type="OrthoDB" id="1027241at2759"/>
<protein>
    <recommendedName>
        <fullName evidence="1">DUF1985 domain-containing protein</fullName>
    </recommendedName>
</protein>
<feature type="domain" description="DUF1985" evidence="1">
    <location>
        <begin position="75"/>
        <end position="209"/>
    </location>
</feature>
<sequence>MSEDKNYPRRLYEEGKAPIQNKSMNHNCLLGNLASVRKAIGTDVWNALRESAVGVNVKLVDSNYVLSGKTVHYFLTLQLVVKKYHEIWSLVGGQPIRFSLHEFAEITSLNSDPVPKEELNVEYRDFCKLIDVGEGDGPTYDELVLALQRCRTWSFEQRRMLGWLFVLSVGIYGLHHNCRIPLEAAKRVVDVEAFESYRWGRIGFIELVDSIKVVTYGNNSYTVHGCVHVLLIWIYESVAAFGERFGNKIEGAEVPLLAWGGSRPRTIFEVVIQKEVETYGEVRARNLILKPEEEIFPEWDDDVIDEELHNLVDDLMKNRSMLMIGML</sequence>
<organism evidence="2 3">
    <name type="scientific">Stichopus japonicus</name>
    <name type="common">Sea cucumber</name>
    <dbReference type="NCBI Taxonomy" id="307972"/>
    <lineage>
        <taxon>Eukaryota</taxon>
        <taxon>Metazoa</taxon>
        <taxon>Echinodermata</taxon>
        <taxon>Eleutherozoa</taxon>
        <taxon>Echinozoa</taxon>
        <taxon>Holothuroidea</taxon>
        <taxon>Aspidochirotacea</taxon>
        <taxon>Aspidochirotida</taxon>
        <taxon>Stichopodidae</taxon>
        <taxon>Apostichopus</taxon>
    </lineage>
</organism>
<dbReference type="STRING" id="307972.A0A2G8JCW7"/>
<accession>A0A2G8JCW7</accession>
<dbReference type="Proteomes" id="UP000230750">
    <property type="component" value="Unassembled WGS sequence"/>
</dbReference>
<dbReference type="InterPro" id="IPR015410">
    <property type="entry name" value="DUF1985"/>
</dbReference>
<dbReference type="PANTHER" id="PTHR48449:SF1">
    <property type="entry name" value="DUF1985 DOMAIN-CONTAINING PROTEIN"/>
    <property type="match status" value="1"/>
</dbReference>
<evidence type="ECO:0000259" key="1">
    <source>
        <dbReference type="Pfam" id="PF09331"/>
    </source>
</evidence>
<gene>
    <name evidence="2" type="ORF">BSL78_29637</name>
</gene>
<dbReference type="Pfam" id="PF09331">
    <property type="entry name" value="DUF1985"/>
    <property type="match status" value="1"/>
</dbReference>
<dbReference type="EMBL" id="MRZV01002503">
    <property type="protein sequence ID" value="PIK33549.1"/>
    <property type="molecule type" value="Genomic_DNA"/>
</dbReference>
<name>A0A2G8JCW7_STIJA</name>
<evidence type="ECO:0000313" key="2">
    <source>
        <dbReference type="EMBL" id="PIK33549.1"/>
    </source>
</evidence>
<keyword evidence="3" id="KW-1185">Reference proteome</keyword>
<dbReference type="AlphaFoldDB" id="A0A2G8JCW7"/>
<evidence type="ECO:0000313" key="3">
    <source>
        <dbReference type="Proteomes" id="UP000230750"/>
    </source>
</evidence>